<dbReference type="AlphaFoldDB" id="A0A291IEJ0"/>
<comment type="caution">
    <text evidence="1">The sequence shown here is derived from an EMBL/GenBank/DDBJ whole genome shotgun (WGS) entry which is preliminary data.</text>
</comment>
<name>A0A291IEJ0_9GAMM</name>
<dbReference type="Proteomes" id="UP000077734">
    <property type="component" value="Unassembled WGS sequence"/>
</dbReference>
<sequence length="118" mass="13124">MKKQKKNKSLWLKPAEIEVGCLYLTTARQYRAVLAMKGEFLIYAPSSEDMAPLTADAKMPFENSPWKKCQIATFAQKEYQAFDWQGTQAIKHTLTDAQLAQAVAQSNAKAAIAALLAE</sequence>
<keyword evidence="2" id="KW-1185">Reference proteome</keyword>
<dbReference type="RefSeq" id="WP_064027053.1">
    <property type="nucleotide sequence ID" value="NZ_CP023669.1"/>
</dbReference>
<evidence type="ECO:0000313" key="2">
    <source>
        <dbReference type="Proteomes" id="UP000077734"/>
    </source>
</evidence>
<gene>
    <name evidence="1" type="ORF">A1356_11430</name>
</gene>
<dbReference type="KEGG" id="mko:MKLM6_0508"/>
<proteinExistence type="predicted"/>
<evidence type="ECO:0000313" key="1">
    <source>
        <dbReference type="EMBL" id="OAI26328.1"/>
    </source>
</evidence>
<protein>
    <submittedName>
        <fullName evidence="1">Uncharacterized protein</fullName>
    </submittedName>
</protein>
<accession>A0A291IEJ0</accession>
<reference evidence="1 2" key="1">
    <citation type="submission" date="2016-03" db="EMBL/GenBank/DDBJ databases">
        <authorList>
            <person name="Heylen K."/>
            <person name="De Vos P."/>
            <person name="Vekeman B."/>
        </authorList>
    </citation>
    <scope>NUCLEOTIDE SEQUENCE [LARGE SCALE GENOMIC DNA]</scope>
    <source>
        <strain evidence="1 2">R-49807</strain>
    </source>
</reference>
<organism evidence="1 2">
    <name type="scientific">Methylomonas koyamae</name>
    <dbReference type="NCBI Taxonomy" id="702114"/>
    <lineage>
        <taxon>Bacteria</taxon>
        <taxon>Pseudomonadati</taxon>
        <taxon>Pseudomonadota</taxon>
        <taxon>Gammaproteobacteria</taxon>
        <taxon>Methylococcales</taxon>
        <taxon>Methylococcaceae</taxon>
        <taxon>Methylomonas</taxon>
    </lineage>
</organism>
<dbReference type="EMBL" id="LUUL01000072">
    <property type="protein sequence ID" value="OAI26328.1"/>
    <property type="molecule type" value="Genomic_DNA"/>
</dbReference>